<dbReference type="Pfam" id="PF01648">
    <property type="entry name" value="ACPS"/>
    <property type="match status" value="1"/>
</dbReference>
<dbReference type="InterPro" id="IPR002582">
    <property type="entry name" value="ACPS"/>
</dbReference>
<evidence type="ECO:0000256" key="2">
    <source>
        <dbReference type="ARBA" id="ARBA00022679"/>
    </source>
</evidence>
<evidence type="ECO:0000256" key="5">
    <source>
        <dbReference type="ARBA" id="ARBA00022842"/>
    </source>
</evidence>
<keyword evidence="1" id="KW-0444">Lipid biosynthesis</keyword>
<organism evidence="9 10">
    <name type="scientific">Polyporus arcularius HHB13444</name>
    <dbReference type="NCBI Taxonomy" id="1314778"/>
    <lineage>
        <taxon>Eukaryota</taxon>
        <taxon>Fungi</taxon>
        <taxon>Dikarya</taxon>
        <taxon>Basidiomycota</taxon>
        <taxon>Agaricomycotina</taxon>
        <taxon>Agaricomycetes</taxon>
        <taxon>Polyporales</taxon>
        <taxon>Polyporaceae</taxon>
        <taxon>Polyporus</taxon>
    </lineage>
</organism>
<evidence type="ECO:0000256" key="6">
    <source>
        <dbReference type="ARBA" id="ARBA00023098"/>
    </source>
</evidence>
<dbReference type="GO" id="GO:0000287">
    <property type="term" value="F:magnesium ion binding"/>
    <property type="evidence" value="ECO:0007669"/>
    <property type="project" value="InterPro"/>
</dbReference>
<dbReference type="GO" id="GO:0006633">
    <property type="term" value="P:fatty acid biosynthetic process"/>
    <property type="evidence" value="ECO:0007669"/>
    <property type="project" value="UniProtKB-KW"/>
</dbReference>
<dbReference type="InterPro" id="IPR037143">
    <property type="entry name" value="4-PPantetheinyl_Trfase_dom_sf"/>
</dbReference>
<dbReference type="FunCoup" id="A0A5C3PYS8">
    <property type="interactions" value="16"/>
</dbReference>
<dbReference type="SUPFAM" id="SSF56214">
    <property type="entry name" value="4'-phosphopantetheinyl transferase"/>
    <property type="match status" value="1"/>
</dbReference>
<dbReference type="STRING" id="1314778.A0A5C3PYS8"/>
<dbReference type="GO" id="GO:0008897">
    <property type="term" value="F:holo-[acyl-carrier-protein] synthase activity"/>
    <property type="evidence" value="ECO:0007669"/>
    <property type="project" value="InterPro"/>
</dbReference>
<evidence type="ECO:0000256" key="7">
    <source>
        <dbReference type="ARBA" id="ARBA00023160"/>
    </source>
</evidence>
<dbReference type="EMBL" id="ML210975">
    <property type="protein sequence ID" value="TFK93929.1"/>
    <property type="molecule type" value="Genomic_DNA"/>
</dbReference>
<keyword evidence="5" id="KW-0460">Magnesium</keyword>
<keyword evidence="10" id="KW-1185">Reference proteome</keyword>
<sequence length="129" mass="14485">MGILGVGVDVLHVPRILRLLESRSGSRFARRVLSDQEHVVWDGIAASDSARRTRFLAVRWSVKEAAYKAVFPVVRPTWKDFTFHSLSADGTRKPLLEHHLQGDKLLGRLHASVSHDGDYVFTTVLVETP</sequence>
<evidence type="ECO:0000256" key="3">
    <source>
        <dbReference type="ARBA" id="ARBA00022723"/>
    </source>
</evidence>
<keyword evidence="6" id="KW-0443">Lipid metabolism</keyword>
<feature type="domain" description="4'-phosphopantetheinyl transferase" evidence="8">
    <location>
        <begin position="5"/>
        <end position="123"/>
    </location>
</feature>
<accession>A0A5C3PYS8</accession>
<evidence type="ECO:0000313" key="10">
    <source>
        <dbReference type="Proteomes" id="UP000308197"/>
    </source>
</evidence>
<evidence type="ECO:0000313" key="9">
    <source>
        <dbReference type="EMBL" id="TFK93929.1"/>
    </source>
</evidence>
<dbReference type="HAMAP" id="MF_00101">
    <property type="entry name" value="AcpS"/>
    <property type="match status" value="1"/>
</dbReference>
<keyword evidence="3" id="KW-0479">Metal-binding</keyword>
<name>A0A5C3PYS8_9APHY</name>
<proteinExistence type="inferred from homology"/>
<dbReference type="NCBIfam" id="TIGR00556">
    <property type="entry name" value="pantethn_trn"/>
    <property type="match status" value="1"/>
</dbReference>
<keyword evidence="4" id="KW-0276">Fatty acid metabolism</keyword>
<dbReference type="Proteomes" id="UP000308197">
    <property type="component" value="Unassembled WGS sequence"/>
</dbReference>
<protein>
    <submittedName>
        <fullName evidence="9">4'-phosphopantetheinyl transferase</fullName>
    </submittedName>
</protein>
<evidence type="ECO:0000259" key="8">
    <source>
        <dbReference type="Pfam" id="PF01648"/>
    </source>
</evidence>
<dbReference type="AlphaFoldDB" id="A0A5C3PYS8"/>
<dbReference type="InterPro" id="IPR004568">
    <property type="entry name" value="Ppantetheine-prot_Trfase_dom"/>
</dbReference>
<reference evidence="9 10" key="1">
    <citation type="journal article" date="2019" name="Nat. Ecol. Evol.">
        <title>Megaphylogeny resolves global patterns of mushroom evolution.</title>
        <authorList>
            <person name="Varga T."/>
            <person name="Krizsan K."/>
            <person name="Foldi C."/>
            <person name="Dima B."/>
            <person name="Sanchez-Garcia M."/>
            <person name="Sanchez-Ramirez S."/>
            <person name="Szollosi G.J."/>
            <person name="Szarkandi J.G."/>
            <person name="Papp V."/>
            <person name="Albert L."/>
            <person name="Andreopoulos W."/>
            <person name="Angelini C."/>
            <person name="Antonin V."/>
            <person name="Barry K.W."/>
            <person name="Bougher N.L."/>
            <person name="Buchanan P."/>
            <person name="Buyck B."/>
            <person name="Bense V."/>
            <person name="Catcheside P."/>
            <person name="Chovatia M."/>
            <person name="Cooper J."/>
            <person name="Damon W."/>
            <person name="Desjardin D."/>
            <person name="Finy P."/>
            <person name="Geml J."/>
            <person name="Haridas S."/>
            <person name="Hughes K."/>
            <person name="Justo A."/>
            <person name="Karasinski D."/>
            <person name="Kautmanova I."/>
            <person name="Kiss B."/>
            <person name="Kocsube S."/>
            <person name="Kotiranta H."/>
            <person name="LaButti K.M."/>
            <person name="Lechner B.E."/>
            <person name="Liimatainen K."/>
            <person name="Lipzen A."/>
            <person name="Lukacs Z."/>
            <person name="Mihaltcheva S."/>
            <person name="Morgado L.N."/>
            <person name="Niskanen T."/>
            <person name="Noordeloos M.E."/>
            <person name="Ohm R.A."/>
            <person name="Ortiz-Santana B."/>
            <person name="Ovrebo C."/>
            <person name="Racz N."/>
            <person name="Riley R."/>
            <person name="Savchenko A."/>
            <person name="Shiryaev A."/>
            <person name="Soop K."/>
            <person name="Spirin V."/>
            <person name="Szebenyi C."/>
            <person name="Tomsovsky M."/>
            <person name="Tulloss R.E."/>
            <person name="Uehling J."/>
            <person name="Grigoriev I.V."/>
            <person name="Vagvolgyi C."/>
            <person name="Papp T."/>
            <person name="Martin F.M."/>
            <person name="Miettinen O."/>
            <person name="Hibbett D.S."/>
            <person name="Nagy L.G."/>
        </authorList>
    </citation>
    <scope>NUCLEOTIDE SEQUENCE [LARGE SCALE GENOMIC DNA]</scope>
    <source>
        <strain evidence="9 10">HHB13444</strain>
    </source>
</reference>
<gene>
    <name evidence="9" type="ORF">K466DRAFT_642586</name>
</gene>
<keyword evidence="2 9" id="KW-0808">Transferase</keyword>
<keyword evidence="7" id="KW-0275">Fatty acid biosynthesis</keyword>
<evidence type="ECO:0000256" key="4">
    <source>
        <dbReference type="ARBA" id="ARBA00022832"/>
    </source>
</evidence>
<dbReference type="InterPro" id="IPR008278">
    <property type="entry name" value="4-PPantetheinyl_Trfase_dom"/>
</dbReference>
<evidence type="ECO:0000256" key="1">
    <source>
        <dbReference type="ARBA" id="ARBA00022516"/>
    </source>
</evidence>
<dbReference type="InParanoid" id="A0A5C3PYS8"/>
<dbReference type="Gene3D" id="3.90.470.20">
    <property type="entry name" value="4'-phosphopantetheinyl transferase domain"/>
    <property type="match status" value="1"/>
</dbReference>